<feature type="transmembrane region" description="Helical" evidence="1">
    <location>
        <begin position="12"/>
        <end position="31"/>
    </location>
</feature>
<feature type="transmembrane region" description="Helical" evidence="1">
    <location>
        <begin position="92"/>
        <end position="115"/>
    </location>
</feature>
<gene>
    <name evidence="2" type="ORF">SERIO_v1c02620</name>
</gene>
<dbReference type="Proteomes" id="UP000035661">
    <property type="component" value="Chromosome"/>
</dbReference>
<dbReference type="EMBL" id="CP011856">
    <property type="protein sequence ID" value="AKM53846.1"/>
    <property type="molecule type" value="Genomic_DNA"/>
</dbReference>
<dbReference type="RefSeq" id="WP_047791115.1">
    <property type="nucleotide sequence ID" value="NZ_CP011856.1"/>
</dbReference>
<keyword evidence="1" id="KW-0472">Membrane</keyword>
<reference evidence="2 3" key="1">
    <citation type="journal article" date="2015" name="Genome Biol. Evol.">
        <title>Found and Lost: The Fates of Horizontally Acquired Genes in Arthropod-Symbiotic Spiroplasma.</title>
        <authorList>
            <person name="Lo W.S."/>
            <person name="Gasparich G.E."/>
            <person name="Kuo C.H."/>
        </authorList>
    </citation>
    <scope>NUCLEOTIDE SEQUENCE [LARGE SCALE GENOMIC DNA]</scope>
    <source>
        <strain evidence="3">TDA-040725-5</strain>
    </source>
</reference>
<keyword evidence="1" id="KW-1133">Transmembrane helix</keyword>
<protein>
    <recommendedName>
        <fullName evidence="4">Transmembrane protein</fullName>
    </recommendedName>
</protein>
<dbReference type="KEGG" id="seri:SERIO_v1c02620"/>
<keyword evidence="1" id="KW-0812">Transmembrane</keyword>
<organism evidence="2 3">
    <name type="scientific">Spiroplasma eriocheiris</name>
    <dbReference type="NCBI Taxonomy" id="315358"/>
    <lineage>
        <taxon>Bacteria</taxon>
        <taxon>Bacillati</taxon>
        <taxon>Mycoplasmatota</taxon>
        <taxon>Mollicutes</taxon>
        <taxon>Entomoplasmatales</taxon>
        <taxon>Spiroplasmataceae</taxon>
        <taxon>Spiroplasma</taxon>
    </lineage>
</organism>
<dbReference type="STRING" id="315358.SERIO_v1c02620"/>
<sequence length="424" mass="50122">MVRELEVFKYFIGTNLCLIFFSTAVVAMFYWKNFQISRKAPTILKSKFYYVIYFSLPIIIILPIVEIILLFTTSNFYFISNPPLTWSYSSRFICHLLLTIISGLLFCGFCGIWYFNRWKLMLYFTNDTLGNFFDQIDRVSLNANVIKYHEELIFKFNNQFIQYHQNNPFSSSLLKILNLTITLEQDPIVLHKVNFLRINKYSFAKINSQKNDVNFITKVYAALMWKQLINWIILFFSFINLLLIIFIFVAGIVQWSPKLWDFYHYSQQKYVLVRNNIIYIFAVIIVSFNFLVLTGLGIKLFINIYSQNWKNLLFNITKIIYSVIIISLSLYFLTSLINFVDYFNAKISNSNVVAPINVNDLLIWLNQDYIKGMGIIILLQIIFTSYIIGNLTYELIINFQAQQIAKKLLINHHYWGFLSKVKKS</sequence>
<evidence type="ECO:0008006" key="4">
    <source>
        <dbReference type="Google" id="ProtNLM"/>
    </source>
</evidence>
<feature type="transmembrane region" description="Helical" evidence="1">
    <location>
        <begin position="319"/>
        <end position="340"/>
    </location>
</feature>
<evidence type="ECO:0000256" key="1">
    <source>
        <dbReference type="SAM" id="Phobius"/>
    </source>
</evidence>
<proteinExistence type="predicted"/>
<reference evidence="3" key="2">
    <citation type="submission" date="2015-06" db="EMBL/GenBank/DDBJ databases">
        <title>Complete genome sequence of Spiroplasma eriocheiris TDA-040725-5 (DSM 21848).</title>
        <authorList>
            <person name="Lo W.-S."/>
            <person name="Kuo C.-H."/>
        </authorList>
    </citation>
    <scope>NUCLEOTIDE SEQUENCE [LARGE SCALE GENOMIC DNA]</scope>
    <source>
        <strain evidence="3">TDA-040725-5</strain>
    </source>
</reference>
<feature type="transmembrane region" description="Helical" evidence="1">
    <location>
        <begin position="276"/>
        <end position="298"/>
    </location>
</feature>
<dbReference type="AlphaFoldDB" id="A0A0H3XJ56"/>
<accession>A0A0H3XJ56</accession>
<evidence type="ECO:0000313" key="3">
    <source>
        <dbReference type="Proteomes" id="UP000035661"/>
    </source>
</evidence>
<feature type="transmembrane region" description="Helical" evidence="1">
    <location>
        <begin position="369"/>
        <end position="389"/>
    </location>
</feature>
<dbReference type="PATRIC" id="fig|743698.3.peg.264"/>
<evidence type="ECO:0000313" key="2">
    <source>
        <dbReference type="EMBL" id="AKM53846.1"/>
    </source>
</evidence>
<keyword evidence="3" id="KW-1185">Reference proteome</keyword>
<feature type="transmembrane region" description="Helical" evidence="1">
    <location>
        <begin position="51"/>
        <end position="72"/>
    </location>
</feature>
<feature type="transmembrane region" description="Helical" evidence="1">
    <location>
        <begin position="228"/>
        <end position="256"/>
    </location>
</feature>
<name>A0A0H3XJ56_9MOLU</name>